<accession>A0A497Z382</accession>
<dbReference type="GO" id="GO:0003677">
    <property type="term" value="F:DNA binding"/>
    <property type="evidence" value="ECO:0007669"/>
    <property type="project" value="InterPro"/>
</dbReference>
<organism evidence="2 3">
    <name type="scientific">Ruegeria conchae</name>
    <dbReference type="NCBI Taxonomy" id="981384"/>
    <lineage>
        <taxon>Bacteria</taxon>
        <taxon>Pseudomonadati</taxon>
        <taxon>Pseudomonadota</taxon>
        <taxon>Alphaproteobacteria</taxon>
        <taxon>Rhodobacterales</taxon>
        <taxon>Roseobacteraceae</taxon>
        <taxon>Ruegeria</taxon>
    </lineage>
</organism>
<dbReference type="InterPro" id="IPR000792">
    <property type="entry name" value="Tscrpt_reg_LuxR_C"/>
</dbReference>
<dbReference type="Pfam" id="PF00196">
    <property type="entry name" value="GerE"/>
    <property type="match status" value="1"/>
</dbReference>
<feature type="domain" description="HTH luxR-type" evidence="1">
    <location>
        <begin position="240"/>
        <end position="297"/>
    </location>
</feature>
<evidence type="ECO:0000313" key="2">
    <source>
        <dbReference type="EMBL" id="RLK02841.1"/>
    </source>
</evidence>
<dbReference type="Gene3D" id="1.10.10.10">
    <property type="entry name" value="Winged helix-like DNA-binding domain superfamily/Winged helix DNA-binding domain"/>
    <property type="match status" value="1"/>
</dbReference>
<dbReference type="InterPro" id="IPR036388">
    <property type="entry name" value="WH-like_DNA-bd_sf"/>
</dbReference>
<proteinExistence type="predicted"/>
<gene>
    <name evidence="2" type="ORF">CLV75_3398</name>
</gene>
<dbReference type="GO" id="GO:0006355">
    <property type="term" value="P:regulation of DNA-templated transcription"/>
    <property type="evidence" value="ECO:0007669"/>
    <property type="project" value="InterPro"/>
</dbReference>
<dbReference type="AlphaFoldDB" id="A0A497Z382"/>
<reference evidence="2 3" key="1">
    <citation type="submission" date="2018-10" db="EMBL/GenBank/DDBJ databases">
        <title>Genomic Encyclopedia of Archaeal and Bacterial Type Strains, Phase II (KMG-II): from individual species to whole genera.</title>
        <authorList>
            <person name="Goeker M."/>
        </authorList>
    </citation>
    <scope>NUCLEOTIDE SEQUENCE [LARGE SCALE GENOMIC DNA]</scope>
    <source>
        <strain evidence="2 3">DSM 29317</strain>
    </source>
</reference>
<dbReference type="SMART" id="SM00421">
    <property type="entry name" value="HTH_LUXR"/>
    <property type="match status" value="1"/>
</dbReference>
<comment type="caution">
    <text evidence="2">The sequence shown here is derived from an EMBL/GenBank/DDBJ whole genome shotgun (WGS) entry which is preliminary data.</text>
</comment>
<evidence type="ECO:0000259" key="1">
    <source>
        <dbReference type="SMART" id="SM00421"/>
    </source>
</evidence>
<protein>
    <submittedName>
        <fullName evidence="2">LuxR family transcriptional regulator</fullName>
    </submittedName>
</protein>
<keyword evidence="3" id="KW-1185">Reference proteome</keyword>
<dbReference type="Proteomes" id="UP000271700">
    <property type="component" value="Unassembled WGS sequence"/>
</dbReference>
<dbReference type="STRING" id="981384.GCA_000192475_00115"/>
<dbReference type="InterPro" id="IPR016032">
    <property type="entry name" value="Sig_transdc_resp-reg_C-effctor"/>
</dbReference>
<dbReference type="EMBL" id="RCCT01000005">
    <property type="protein sequence ID" value="RLK02841.1"/>
    <property type="molecule type" value="Genomic_DNA"/>
</dbReference>
<dbReference type="SUPFAM" id="SSF46894">
    <property type="entry name" value="C-terminal effector domain of the bipartite response regulators"/>
    <property type="match status" value="1"/>
</dbReference>
<name>A0A497Z382_9RHOB</name>
<dbReference type="PRINTS" id="PR00038">
    <property type="entry name" value="HTHLUXR"/>
</dbReference>
<evidence type="ECO:0000313" key="3">
    <source>
        <dbReference type="Proteomes" id="UP000271700"/>
    </source>
</evidence>
<sequence length="315" mass="34553">MESGHTKNRDAIDGWGCLSKGLIGFRSMLNGMNSLFSAHRFAPGAGAPTSELLKVVAVLCQATQGKVPLLNALRETARAIDAEVVSISRVDLHGNQNSAKVLSYDANHKTPDSFSGFDFCIAPAICGNNMSGAKLGSAWFGGQDDLSEYEHLSEFYAFRRFSESVSILLERQNGVADFLELHFSHPISSAAVDILSVLGPVLSDCWKKRSLGRFSEAKLKNTRRKLIKKEPKSILSMDNPCRLSRSEYRVCLLLARGLNNNALLSELSISISTLRTHLRNIYVKTETSSQPELIHDLLTPMVKRQSLNAGSENVA</sequence>